<sequence>MWKGSLAYRRPFSRLGVETAASVKLTDATTAFNKGEFTKSANLFLQSWRILQNEYESNLYKQYDRSFNINPLGKDYQIVRENKERTFLSLVALHDLAAACLSNYSEDYKDEDGKCKLDLNTLHAVWSRDTTAEALEIETTEALGIKDGSTIPLPIGSAVTRLGIQLRDPLGRLLEKAETFIEAGIIIMRILSFQFQFAFRPLKEVMDACKFFDDSISTNTWFPGIYLEGKRNVKNVSIAREAPNRDTTEEDDEIRKKLIVKMQELKNGPSPLSTQEEEKLLSLFNNMQVTPSLWQNTERERAGRDHRIGQLWSSNCEMRPQ</sequence>
<gene>
    <name evidence="1" type="ORF">OIDMADRAFT_36068</name>
</gene>
<accession>A0A0C3CTZ3</accession>
<dbReference type="EMBL" id="KN832899">
    <property type="protein sequence ID" value="KIM93142.1"/>
    <property type="molecule type" value="Genomic_DNA"/>
</dbReference>
<reference evidence="1 2" key="1">
    <citation type="submission" date="2014-04" db="EMBL/GenBank/DDBJ databases">
        <authorList>
            <consortium name="DOE Joint Genome Institute"/>
            <person name="Kuo A."/>
            <person name="Martino E."/>
            <person name="Perotto S."/>
            <person name="Kohler A."/>
            <person name="Nagy L.G."/>
            <person name="Floudas D."/>
            <person name="Copeland A."/>
            <person name="Barry K.W."/>
            <person name="Cichocki N."/>
            <person name="Veneault-Fourrey C."/>
            <person name="LaButti K."/>
            <person name="Lindquist E.A."/>
            <person name="Lipzen A."/>
            <person name="Lundell T."/>
            <person name="Morin E."/>
            <person name="Murat C."/>
            <person name="Sun H."/>
            <person name="Tunlid A."/>
            <person name="Henrissat B."/>
            <person name="Grigoriev I.V."/>
            <person name="Hibbett D.S."/>
            <person name="Martin F."/>
            <person name="Nordberg H.P."/>
            <person name="Cantor M.N."/>
            <person name="Hua S.X."/>
        </authorList>
    </citation>
    <scope>NUCLEOTIDE SEQUENCE [LARGE SCALE GENOMIC DNA]</scope>
    <source>
        <strain evidence="1 2">Zn</strain>
    </source>
</reference>
<proteinExistence type="predicted"/>
<organism evidence="1 2">
    <name type="scientific">Oidiodendron maius (strain Zn)</name>
    <dbReference type="NCBI Taxonomy" id="913774"/>
    <lineage>
        <taxon>Eukaryota</taxon>
        <taxon>Fungi</taxon>
        <taxon>Dikarya</taxon>
        <taxon>Ascomycota</taxon>
        <taxon>Pezizomycotina</taxon>
        <taxon>Leotiomycetes</taxon>
        <taxon>Leotiomycetes incertae sedis</taxon>
        <taxon>Myxotrichaceae</taxon>
        <taxon>Oidiodendron</taxon>
    </lineage>
</organism>
<reference evidence="2" key="2">
    <citation type="submission" date="2015-01" db="EMBL/GenBank/DDBJ databases">
        <title>Evolutionary Origins and Diversification of the Mycorrhizal Mutualists.</title>
        <authorList>
            <consortium name="DOE Joint Genome Institute"/>
            <consortium name="Mycorrhizal Genomics Consortium"/>
            <person name="Kohler A."/>
            <person name="Kuo A."/>
            <person name="Nagy L.G."/>
            <person name="Floudas D."/>
            <person name="Copeland A."/>
            <person name="Barry K.W."/>
            <person name="Cichocki N."/>
            <person name="Veneault-Fourrey C."/>
            <person name="LaButti K."/>
            <person name="Lindquist E.A."/>
            <person name="Lipzen A."/>
            <person name="Lundell T."/>
            <person name="Morin E."/>
            <person name="Murat C."/>
            <person name="Riley R."/>
            <person name="Ohm R."/>
            <person name="Sun H."/>
            <person name="Tunlid A."/>
            <person name="Henrissat B."/>
            <person name="Grigoriev I.V."/>
            <person name="Hibbett D.S."/>
            <person name="Martin F."/>
        </authorList>
    </citation>
    <scope>NUCLEOTIDE SEQUENCE [LARGE SCALE GENOMIC DNA]</scope>
    <source>
        <strain evidence="2">Zn</strain>
    </source>
</reference>
<name>A0A0C3CTZ3_OIDMZ</name>
<protein>
    <submittedName>
        <fullName evidence="1">Uncharacterized protein</fullName>
    </submittedName>
</protein>
<dbReference type="AlphaFoldDB" id="A0A0C3CTZ3"/>
<dbReference type="OrthoDB" id="3435825at2759"/>
<keyword evidence="2" id="KW-1185">Reference proteome</keyword>
<evidence type="ECO:0000313" key="1">
    <source>
        <dbReference type="EMBL" id="KIM93142.1"/>
    </source>
</evidence>
<dbReference type="InParanoid" id="A0A0C3CTZ3"/>
<dbReference type="HOGENOM" id="CLU_806827_0_0_1"/>
<evidence type="ECO:0000313" key="2">
    <source>
        <dbReference type="Proteomes" id="UP000054321"/>
    </source>
</evidence>
<dbReference type="Proteomes" id="UP000054321">
    <property type="component" value="Unassembled WGS sequence"/>
</dbReference>